<feature type="domain" description="HTH araC/xylS-type" evidence="11">
    <location>
        <begin position="300"/>
        <end position="399"/>
    </location>
</feature>
<feature type="domain" description="Response regulatory" evidence="12">
    <location>
        <begin position="3"/>
        <end position="120"/>
    </location>
</feature>
<dbReference type="PRINTS" id="PR00032">
    <property type="entry name" value="HTHARAC"/>
</dbReference>
<evidence type="ECO:0000259" key="12">
    <source>
        <dbReference type="PROSITE" id="PS50110"/>
    </source>
</evidence>
<evidence type="ECO:0000256" key="10">
    <source>
        <dbReference type="PROSITE-ProRule" id="PRU00169"/>
    </source>
</evidence>
<keyword evidence="4 10" id="KW-0597">Phosphoprotein</keyword>
<evidence type="ECO:0000256" key="3">
    <source>
        <dbReference type="ARBA" id="ARBA00022490"/>
    </source>
</evidence>
<evidence type="ECO:0000259" key="11">
    <source>
        <dbReference type="PROSITE" id="PS01124"/>
    </source>
</evidence>
<dbReference type="InterPro" id="IPR018062">
    <property type="entry name" value="HTH_AraC-typ_CS"/>
</dbReference>
<dbReference type="Gene3D" id="1.10.10.60">
    <property type="entry name" value="Homeodomain-like"/>
    <property type="match status" value="2"/>
</dbReference>
<comment type="function">
    <text evidence="9">May play the central regulatory role in sporulation. It may be an element of the effector pathway responsible for the activation of sporulation genes in response to nutritional stress. Spo0A may act in concert with spo0H (a sigma factor) to control the expression of some genes that are critical to the sporulation process.</text>
</comment>
<dbReference type="EMBL" id="BMBA01000001">
    <property type="protein sequence ID" value="GFZ29898.1"/>
    <property type="molecule type" value="Genomic_DNA"/>
</dbReference>
<evidence type="ECO:0000256" key="7">
    <source>
        <dbReference type="ARBA" id="ARBA00023125"/>
    </source>
</evidence>
<dbReference type="Proteomes" id="UP000663802">
    <property type="component" value="Unassembled WGS sequence"/>
</dbReference>
<dbReference type="InterPro" id="IPR001789">
    <property type="entry name" value="Sig_transdc_resp-reg_receiver"/>
</dbReference>
<dbReference type="Pfam" id="PF00072">
    <property type="entry name" value="Response_reg"/>
    <property type="match status" value="1"/>
</dbReference>
<dbReference type="SUPFAM" id="SSF52172">
    <property type="entry name" value="CheY-like"/>
    <property type="match status" value="1"/>
</dbReference>
<dbReference type="Pfam" id="PF12833">
    <property type="entry name" value="HTH_18"/>
    <property type="match status" value="1"/>
</dbReference>
<keyword evidence="6" id="KW-0805">Transcription regulation</keyword>
<dbReference type="PANTHER" id="PTHR42713:SF3">
    <property type="entry name" value="TRANSCRIPTIONAL REGULATORY PROTEIN HPTR"/>
    <property type="match status" value="1"/>
</dbReference>
<protein>
    <recommendedName>
        <fullName evidence="2">Stage 0 sporulation protein A homolog</fullName>
    </recommendedName>
</protein>
<proteinExistence type="predicted"/>
<organism evidence="13 14">
    <name type="scientific">Clostridium zeae</name>
    <dbReference type="NCBI Taxonomy" id="2759022"/>
    <lineage>
        <taxon>Bacteria</taxon>
        <taxon>Bacillati</taxon>
        <taxon>Bacillota</taxon>
        <taxon>Clostridia</taxon>
        <taxon>Eubacteriales</taxon>
        <taxon>Clostridiaceae</taxon>
        <taxon>Clostridium</taxon>
    </lineage>
</organism>
<evidence type="ECO:0000313" key="13">
    <source>
        <dbReference type="EMBL" id="GFZ29898.1"/>
    </source>
</evidence>
<dbReference type="CDD" id="cd17536">
    <property type="entry name" value="REC_YesN-like"/>
    <property type="match status" value="1"/>
</dbReference>
<feature type="modified residue" description="4-aspartylphosphate" evidence="10">
    <location>
        <position position="55"/>
    </location>
</feature>
<evidence type="ECO:0000256" key="9">
    <source>
        <dbReference type="ARBA" id="ARBA00024867"/>
    </source>
</evidence>
<dbReference type="PROSITE" id="PS00041">
    <property type="entry name" value="HTH_ARAC_FAMILY_1"/>
    <property type="match status" value="1"/>
</dbReference>
<dbReference type="SMART" id="SM00448">
    <property type="entry name" value="REC"/>
    <property type="match status" value="1"/>
</dbReference>
<comment type="caution">
    <text evidence="13">The sequence shown here is derived from an EMBL/GenBank/DDBJ whole genome shotgun (WGS) entry which is preliminary data.</text>
</comment>
<dbReference type="SUPFAM" id="SSF46689">
    <property type="entry name" value="Homeodomain-like"/>
    <property type="match status" value="2"/>
</dbReference>
<keyword evidence="5" id="KW-0902">Two-component regulatory system</keyword>
<dbReference type="InterPro" id="IPR020449">
    <property type="entry name" value="Tscrpt_reg_AraC-type_HTH"/>
</dbReference>
<dbReference type="InterPro" id="IPR051552">
    <property type="entry name" value="HptR"/>
</dbReference>
<evidence type="ECO:0000256" key="6">
    <source>
        <dbReference type="ARBA" id="ARBA00023015"/>
    </source>
</evidence>
<keyword evidence="3" id="KW-0963">Cytoplasm</keyword>
<dbReference type="PANTHER" id="PTHR42713">
    <property type="entry name" value="HISTIDINE KINASE-RELATED"/>
    <property type="match status" value="1"/>
</dbReference>
<evidence type="ECO:0000256" key="1">
    <source>
        <dbReference type="ARBA" id="ARBA00004496"/>
    </source>
</evidence>
<evidence type="ECO:0000313" key="14">
    <source>
        <dbReference type="Proteomes" id="UP000663802"/>
    </source>
</evidence>
<dbReference type="SMART" id="SM00342">
    <property type="entry name" value="HTH_ARAC"/>
    <property type="match status" value="1"/>
</dbReference>
<gene>
    <name evidence="13" type="ORF">CSC2_04240</name>
</gene>
<dbReference type="PROSITE" id="PS01124">
    <property type="entry name" value="HTH_ARAC_FAMILY_2"/>
    <property type="match status" value="1"/>
</dbReference>
<keyword evidence="7" id="KW-0238">DNA-binding</keyword>
<keyword evidence="14" id="KW-1185">Reference proteome</keyword>
<dbReference type="PROSITE" id="PS50110">
    <property type="entry name" value="RESPONSE_REGULATORY"/>
    <property type="match status" value="1"/>
</dbReference>
<accession>A0ABQ1E584</accession>
<evidence type="ECO:0000256" key="2">
    <source>
        <dbReference type="ARBA" id="ARBA00018672"/>
    </source>
</evidence>
<keyword evidence="8" id="KW-0804">Transcription</keyword>
<dbReference type="InterPro" id="IPR011006">
    <property type="entry name" value="CheY-like_superfamily"/>
</dbReference>
<dbReference type="InterPro" id="IPR009057">
    <property type="entry name" value="Homeodomain-like_sf"/>
</dbReference>
<reference evidence="13 14" key="1">
    <citation type="journal article" date="2021" name="Int. J. Syst. Evol. Microbiol.">
        <title>Clostridium zeae sp. nov., isolated from corn silage.</title>
        <authorList>
            <person name="Kobayashi H."/>
            <person name="Tanizawa Y."/>
            <person name="Yagura M."/>
            <person name="Sakamoto M."/>
            <person name="Ohkuma M."/>
            <person name="Tohno M."/>
        </authorList>
    </citation>
    <scope>NUCLEOTIDE SEQUENCE [LARGE SCALE GENOMIC DNA]</scope>
    <source>
        <strain evidence="13 14">CSC2</strain>
    </source>
</reference>
<dbReference type="Gene3D" id="3.40.50.2300">
    <property type="match status" value="1"/>
</dbReference>
<comment type="subcellular location">
    <subcellularLocation>
        <location evidence="1">Cytoplasm</location>
    </subcellularLocation>
</comment>
<evidence type="ECO:0000256" key="8">
    <source>
        <dbReference type="ARBA" id="ARBA00023163"/>
    </source>
</evidence>
<evidence type="ECO:0000256" key="5">
    <source>
        <dbReference type="ARBA" id="ARBA00023012"/>
    </source>
</evidence>
<evidence type="ECO:0000256" key="4">
    <source>
        <dbReference type="ARBA" id="ARBA00022553"/>
    </source>
</evidence>
<dbReference type="InterPro" id="IPR018060">
    <property type="entry name" value="HTH_AraC"/>
</dbReference>
<dbReference type="RefSeq" id="WP_206867900.1">
    <property type="nucleotide sequence ID" value="NZ_BMBA01000001.1"/>
</dbReference>
<name>A0ABQ1E584_9CLOT</name>
<sequence length="405" mass="46411">MFKLMIADDEARIRRGIRKAIAWEQLDIEVVGEAEDGEMALSLAQKICPDIILLDICMPFLNGLELITKLKASDKECMIIIITGHDEFEYMQKAIKLKIFDYILKPVNKESLKDAIIRAIEELNKVRDKKNYLDWVNKQFDSNINALRHSFVNSWLSGNMPFEAVVNELKFLKINIDNNVGIVIIKVLDRFNTEIVSKKWDNRLLSFAILNICYEILGDFEPIFNYVDNADNIMIVFKIDNPYEWVSIGTIIEEKILKYLKVNILLEQRKISNGIVGIKQAYKSVVNVVNEKAMLKPVVLLAIKYIEGNYFSNDLSLEVVAEQFNANPSYLSRIIKQETGASFIDYLTNLRIKKAIFIMDDPTIKIYQVAEMVGYSNQHYFCKAFKKVMGISPTEYRGGSGIGIG</sequence>